<feature type="domain" description="C3H1-type" evidence="5">
    <location>
        <begin position="324"/>
        <end position="351"/>
    </location>
</feature>
<keyword evidence="3 4" id="KW-0862">Zinc</keyword>
<dbReference type="Proteomes" id="UP000053237">
    <property type="component" value="Unassembled WGS sequence"/>
</dbReference>
<organism evidence="6 7">
    <name type="scientific">Albugo candida</name>
    <dbReference type="NCBI Taxonomy" id="65357"/>
    <lineage>
        <taxon>Eukaryota</taxon>
        <taxon>Sar</taxon>
        <taxon>Stramenopiles</taxon>
        <taxon>Oomycota</taxon>
        <taxon>Peronosporomycetes</taxon>
        <taxon>Albuginales</taxon>
        <taxon>Albuginaceae</taxon>
        <taxon>Albugo</taxon>
    </lineage>
</organism>
<dbReference type="InterPro" id="IPR036855">
    <property type="entry name" value="Znf_CCCH_sf"/>
</dbReference>
<evidence type="ECO:0000313" key="7">
    <source>
        <dbReference type="Proteomes" id="UP000053237"/>
    </source>
</evidence>
<evidence type="ECO:0000256" key="4">
    <source>
        <dbReference type="PROSITE-ProRule" id="PRU00723"/>
    </source>
</evidence>
<proteinExistence type="predicted"/>
<comment type="caution">
    <text evidence="6">The sequence shown here is derived from an EMBL/GenBank/DDBJ whole genome shotgun (WGS) entry which is preliminary data.</text>
</comment>
<dbReference type="STRING" id="65357.A0A024G6U9"/>
<evidence type="ECO:0000256" key="3">
    <source>
        <dbReference type="ARBA" id="ARBA00022833"/>
    </source>
</evidence>
<dbReference type="Gene3D" id="4.10.1000.10">
    <property type="entry name" value="Zinc finger, CCCH-type"/>
    <property type="match status" value="1"/>
</dbReference>
<keyword evidence="1 4" id="KW-0479">Metal-binding</keyword>
<feature type="domain" description="C3H1-type" evidence="5">
    <location>
        <begin position="297"/>
        <end position="323"/>
    </location>
</feature>
<evidence type="ECO:0000256" key="1">
    <source>
        <dbReference type="ARBA" id="ARBA00022723"/>
    </source>
</evidence>
<keyword evidence="2 4" id="KW-0863">Zinc-finger</keyword>
<evidence type="ECO:0000256" key="2">
    <source>
        <dbReference type="ARBA" id="ARBA00022771"/>
    </source>
</evidence>
<dbReference type="PANTHER" id="PTHR46156:SF1">
    <property type="entry name" value="ZINC FINGER CCCH DOMAIN-CONTAINING PROTEIN 3"/>
    <property type="match status" value="1"/>
</dbReference>
<dbReference type="GO" id="GO:0005634">
    <property type="term" value="C:nucleus"/>
    <property type="evidence" value="ECO:0007669"/>
    <property type="project" value="TreeGrafter"/>
</dbReference>
<dbReference type="PANTHER" id="PTHR46156">
    <property type="entry name" value="CCCH ZINGC FINGER"/>
    <property type="match status" value="1"/>
</dbReference>
<dbReference type="SUPFAM" id="SSF90229">
    <property type="entry name" value="CCCH zinc finger"/>
    <property type="match status" value="1"/>
</dbReference>
<name>A0A024G6U9_9STRA</name>
<dbReference type="InterPro" id="IPR000571">
    <property type="entry name" value="Znf_CCCH"/>
</dbReference>
<feature type="zinc finger region" description="C3H1-type" evidence="4">
    <location>
        <begin position="243"/>
        <end position="271"/>
    </location>
</feature>
<feature type="zinc finger region" description="C3H1-type" evidence="4">
    <location>
        <begin position="324"/>
        <end position="351"/>
    </location>
</feature>
<evidence type="ECO:0000259" key="5">
    <source>
        <dbReference type="PROSITE" id="PS50103"/>
    </source>
</evidence>
<protein>
    <recommendedName>
        <fullName evidence="5">C3H1-type domain-containing protein</fullName>
    </recommendedName>
</protein>
<dbReference type="PROSITE" id="PS50103">
    <property type="entry name" value="ZF_C3H1"/>
    <property type="match status" value="3"/>
</dbReference>
<feature type="domain" description="C3H1-type" evidence="5">
    <location>
        <begin position="243"/>
        <end position="271"/>
    </location>
</feature>
<reference evidence="6 7" key="1">
    <citation type="submission" date="2012-05" db="EMBL/GenBank/DDBJ databases">
        <title>Recombination and specialization in a pathogen metapopulation.</title>
        <authorList>
            <person name="Gardiner A."/>
            <person name="Kemen E."/>
            <person name="Schultz-Larsen T."/>
            <person name="MacLean D."/>
            <person name="Van Oosterhout C."/>
            <person name="Jones J.D.G."/>
        </authorList>
    </citation>
    <scope>NUCLEOTIDE SEQUENCE [LARGE SCALE GENOMIC DNA]</scope>
    <source>
        <strain evidence="6 7">Ac Nc2</strain>
    </source>
</reference>
<sequence length="454" mass="51304">MQSSTLEEASLQSKIQAMKNLLQIQDKRIFSDEKSHSINRNRSTERSLMGFRRNQSIKHHGQFSRNHAVYQAKTSNRTWSRFGLIINKGNKFTHSGSFEMKKPMWNKGASSKHFLNFSNKNLRSISSNKKKASCNTMEKLQLDGSVYAKRNGGFSLIRSGGPSHIFPSNVSQARLLPTNNFKLPLRSRPYTKDNVIRRSRVVSFKQSYARVAPYFKHKPIGATRHVAQAAVDRARLAKAKQTLVRTEYCLFYNRFGCCNKKNSCKYIHDSRKIAVCPKFLKGGCDNPKCLLSHKHDQNKMPVCKLFLRGTCTREGCKYRHIKVSSNAGICPAFLKGYCPLQSECCLKHELPTKKRTLRSISNGKFSAAKNSESMEGTTGTSAGHLDTFTHSEHAGCDSKDCKVSTATSFLVEKSTIKNKESPSGLVIRPNLEMAAKRQKVELFPLALREQHQSR</sequence>
<feature type="zinc finger region" description="C3H1-type" evidence="4">
    <location>
        <begin position="297"/>
        <end position="323"/>
    </location>
</feature>
<keyword evidence="7" id="KW-1185">Reference proteome</keyword>
<dbReference type="OrthoDB" id="411372at2759"/>
<accession>A0A024G6U9</accession>
<evidence type="ECO:0000313" key="6">
    <source>
        <dbReference type="EMBL" id="CCI42040.1"/>
    </source>
</evidence>
<dbReference type="AlphaFoldDB" id="A0A024G6U9"/>
<gene>
    <name evidence="6" type="ORF">BN9_028240</name>
</gene>
<dbReference type="EMBL" id="CAIX01000028">
    <property type="protein sequence ID" value="CCI42040.1"/>
    <property type="molecule type" value="Genomic_DNA"/>
</dbReference>
<dbReference type="InParanoid" id="A0A024G6U9"/>
<dbReference type="SMART" id="SM00356">
    <property type="entry name" value="ZnF_C3H1"/>
    <property type="match status" value="4"/>
</dbReference>
<dbReference type="GO" id="GO:0008270">
    <property type="term" value="F:zinc ion binding"/>
    <property type="evidence" value="ECO:0007669"/>
    <property type="project" value="UniProtKB-KW"/>
</dbReference>